<organism evidence="2 3">
    <name type="scientific">Hibiscus syriacus</name>
    <name type="common">Rose of Sharon</name>
    <dbReference type="NCBI Taxonomy" id="106335"/>
    <lineage>
        <taxon>Eukaryota</taxon>
        <taxon>Viridiplantae</taxon>
        <taxon>Streptophyta</taxon>
        <taxon>Embryophyta</taxon>
        <taxon>Tracheophyta</taxon>
        <taxon>Spermatophyta</taxon>
        <taxon>Magnoliopsida</taxon>
        <taxon>eudicotyledons</taxon>
        <taxon>Gunneridae</taxon>
        <taxon>Pentapetalae</taxon>
        <taxon>rosids</taxon>
        <taxon>malvids</taxon>
        <taxon>Malvales</taxon>
        <taxon>Malvaceae</taxon>
        <taxon>Malvoideae</taxon>
        <taxon>Hibiscus</taxon>
    </lineage>
</organism>
<protein>
    <recommendedName>
        <fullName evidence="1">RNase H type-1 domain-containing protein</fullName>
    </recommendedName>
</protein>
<dbReference type="AlphaFoldDB" id="A0A6A3CX52"/>
<accession>A0A6A3CX52</accession>
<dbReference type="Pfam" id="PF13456">
    <property type="entry name" value="RVT_3"/>
    <property type="match status" value="1"/>
</dbReference>
<proteinExistence type="predicted"/>
<sequence length="123" mass="12851">MTPGWQVTASSPALLASFDSARCFTSSNQTSSAAPKNSWCKPPNTAIKINVDAACSHSSRGSAIGVLPRDYHGLAVTCHTSPFARPCDVGLVEAAVITFGIRMAIDLQACIADVLVNDAVNDE</sequence>
<dbReference type="GO" id="GO:0004523">
    <property type="term" value="F:RNA-DNA hybrid ribonuclease activity"/>
    <property type="evidence" value="ECO:0007669"/>
    <property type="project" value="InterPro"/>
</dbReference>
<gene>
    <name evidence="2" type="ORF">F3Y22_tig00002744pilonHSYRG00005</name>
</gene>
<dbReference type="EMBL" id="VEPZ02000190">
    <property type="protein sequence ID" value="KAE8731719.1"/>
    <property type="molecule type" value="Genomic_DNA"/>
</dbReference>
<dbReference type="Proteomes" id="UP000436088">
    <property type="component" value="Unassembled WGS sequence"/>
</dbReference>
<evidence type="ECO:0000313" key="3">
    <source>
        <dbReference type="Proteomes" id="UP000436088"/>
    </source>
</evidence>
<comment type="caution">
    <text evidence="2">The sequence shown here is derived from an EMBL/GenBank/DDBJ whole genome shotgun (WGS) entry which is preliminary data.</text>
</comment>
<evidence type="ECO:0000259" key="1">
    <source>
        <dbReference type="Pfam" id="PF13456"/>
    </source>
</evidence>
<dbReference type="GO" id="GO:0003676">
    <property type="term" value="F:nucleic acid binding"/>
    <property type="evidence" value="ECO:0007669"/>
    <property type="project" value="InterPro"/>
</dbReference>
<keyword evidence="3" id="KW-1185">Reference proteome</keyword>
<feature type="domain" description="RNase H type-1" evidence="1">
    <location>
        <begin position="50"/>
        <end position="108"/>
    </location>
</feature>
<dbReference type="InterPro" id="IPR002156">
    <property type="entry name" value="RNaseH_domain"/>
</dbReference>
<evidence type="ECO:0000313" key="2">
    <source>
        <dbReference type="EMBL" id="KAE8731719.1"/>
    </source>
</evidence>
<name>A0A6A3CX52_HIBSY</name>
<reference evidence="2" key="1">
    <citation type="submission" date="2019-09" db="EMBL/GenBank/DDBJ databases">
        <title>Draft genome information of white flower Hibiscus syriacus.</title>
        <authorList>
            <person name="Kim Y.-M."/>
        </authorList>
    </citation>
    <scope>NUCLEOTIDE SEQUENCE [LARGE SCALE GENOMIC DNA]</scope>
    <source>
        <strain evidence="2">YM2019G1</strain>
    </source>
</reference>